<dbReference type="InterPro" id="IPR006151">
    <property type="entry name" value="Shikm_DH/Glu-tRNA_Rdtase"/>
</dbReference>
<evidence type="ECO:0000256" key="5">
    <source>
        <dbReference type="ARBA" id="ARBA00023002"/>
    </source>
</evidence>
<dbReference type="Proteomes" id="UP000321533">
    <property type="component" value="Chromosome"/>
</dbReference>
<name>A0A5B8VFI8_9BACT</name>
<feature type="active site" description="Nucleophile" evidence="8 9">
    <location>
        <position position="52"/>
    </location>
</feature>
<dbReference type="GO" id="GO:0050661">
    <property type="term" value="F:NADP binding"/>
    <property type="evidence" value="ECO:0007669"/>
    <property type="project" value="InterPro"/>
</dbReference>
<evidence type="ECO:0000256" key="11">
    <source>
        <dbReference type="PIRSR" id="PIRSR000445-3"/>
    </source>
</evidence>
<evidence type="ECO:0000313" key="17">
    <source>
        <dbReference type="EMBL" id="QEC70254.1"/>
    </source>
</evidence>
<organism evidence="17 18">
    <name type="scientific">Panacibacter ginsenosidivorans</name>
    <dbReference type="NCBI Taxonomy" id="1813871"/>
    <lineage>
        <taxon>Bacteria</taxon>
        <taxon>Pseudomonadati</taxon>
        <taxon>Bacteroidota</taxon>
        <taxon>Chitinophagia</taxon>
        <taxon>Chitinophagales</taxon>
        <taxon>Chitinophagaceae</taxon>
        <taxon>Panacibacter</taxon>
    </lineage>
</organism>
<evidence type="ECO:0000256" key="13">
    <source>
        <dbReference type="RuleBase" id="RU000584"/>
    </source>
</evidence>
<evidence type="ECO:0000256" key="3">
    <source>
        <dbReference type="ARBA" id="ARBA00012970"/>
    </source>
</evidence>
<sequence>MHISQFYIAGINYKKTDASVRGLFAVNNDHYASVLQKAPDYFLDQLFILSTCNRTEIYGIAPCADSLVHLLCSETEGSVETFKELAYIKQGEEAIEHLFNVASGLDSQILGDYEIVGQIKQATRFAKEHGFVGAFLERMVNTVLQSSKAVKGQTALSGGTVSVSFAAIQFLMDNVTNVANKKILLLGTGKIGRNTCKNLVDYLHTTNITLINRTPDKAVELADELGLQYASFEDADKYIAEADIIIVATNAEQPVIMKADLESSNTKILIDLSIPNNIDPLAKELAHITLVNVDDLSKINDATLQKRQAEVPKAKAIIAEHIDEFTEWYSMRKNVPVLKAVKQKLQDMHACNLFMAMHPNLGENYTHHASSDSIQKVINNMALKMRQQRKPGCNYIEAINDFITSRVH</sequence>
<evidence type="ECO:0000256" key="10">
    <source>
        <dbReference type="PIRSR" id="PIRSR000445-2"/>
    </source>
</evidence>
<dbReference type="OrthoDB" id="110209at2"/>
<evidence type="ECO:0000256" key="6">
    <source>
        <dbReference type="ARBA" id="ARBA00023244"/>
    </source>
</evidence>
<dbReference type="SUPFAM" id="SSF69742">
    <property type="entry name" value="Glutamyl tRNA-reductase catalytic, N-terminal domain"/>
    <property type="match status" value="1"/>
</dbReference>
<dbReference type="InterPro" id="IPR036291">
    <property type="entry name" value="NAD(P)-bd_dom_sf"/>
</dbReference>
<evidence type="ECO:0000256" key="12">
    <source>
        <dbReference type="PIRSR" id="PIRSR000445-4"/>
    </source>
</evidence>
<protein>
    <recommendedName>
        <fullName evidence="3 8">Glutamyl-tRNA reductase</fullName>
        <shortName evidence="8">GluTR</shortName>
        <ecNumber evidence="3 8">1.2.1.70</ecNumber>
    </recommendedName>
</protein>
<dbReference type="EC" id="1.2.1.70" evidence="3 8"/>
<evidence type="ECO:0000256" key="1">
    <source>
        <dbReference type="ARBA" id="ARBA00005059"/>
    </source>
</evidence>
<evidence type="ECO:0000256" key="2">
    <source>
        <dbReference type="ARBA" id="ARBA00005916"/>
    </source>
</evidence>
<feature type="domain" description="Tetrapyrrole biosynthesis glutamyl-tRNA reductase dimerisation" evidence="14">
    <location>
        <begin position="313"/>
        <end position="401"/>
    </location>
</feature>
<feature type="domain" description="Quinate/shikimate 5-dehydrogenase/glutamyl-tRNA reductase" evidence="15">
    <location>
        <begin position="175"/>
        <end position="299"/>
    </location>
</feature>
<accession>A0A5B8VFI8</accession>
<reference evidence="17 18" key="1">
    <citation type="journal article" date="2016" name="Int. J. Syst. Evol. Microbiol.">
        <title>Panacibacter ginsenosidivorans gen. nov., sp. nov., with ginsenoside converting activity isolated from soil of a ginseng field.</title>
        <authorList>
            <person name="Siddiqi M.Z."/>
            <person name="Muhammad Shafi S."/>
            <person name="Choi K.D."/>
            <person name="Im W.T."/>
        </authorList>
    </citation>
    <scope>NUCLEOTIDE SEQUENCE [LARGE SCALE GENOMIC DNA]</scope>
    <source>
        <strain evidence="17 18">Gsoil1550</strain>
    </source>
</reference>
<gene>
    <name evidence="8 17" type="primary">hemA</name>
    <name evidence="17" type="ORF">FRZ67_15805</name>
</gene>
<dbReference type="PANTHER" id="PTHR43013">
    <property type="entry name" value="GLUTAMYL-TRNA REDUCTASE"/>
    <property type="match status" value="1"/>
</dbReference>
<evidence type="ECO:0000259" key="14">
    <source>
        <dbReference type="Pfam" id="PF00745"/>
    </source>
</evidence>
<dbReference type="PANTHER" id="PTHR43013:SF1">
    <property type="entry name" value="GLUTAMYL-TRNA REDUCTASE"/>
    <property type="match status" value="1"/>
</dbReference>
<dbReference type="Pfam" id="PF01488">
    <property type="entry name" value="Shikimate_DH"/>
    <property type="match status" value="1"/>
</dbReference>
<dbReference type="Gene3D" id="3.40.50.720">
    <property type="entry name" value="NAD(P)-binding Rossmann-like Domain"/>
    <property type="match status" value="1"/>
</dbReference>
<dbReference type="Pfam" id="PF05201">
    <property type="entry name" value="GlutR_N"/>
    <property type="match status" value="1"/>
</dbReference>
<keyword evidence="18" id="KW-1185">Reference proteome</keyword>
<feature type="binding site" evidence="8 10">
    <location>
        <position position="107"/>
    </location>
    <ligand>
        <name>substrate</name>
    </ligand>
</feature>
<dbReference type="InterPro" id="IPR000343">
    <property type="entry name" value="4pyrrol_synth_GluRdtase"/>
</dbReference>
<dbReference type="GO" id="GO:0008883">
    <property type="term" value="F:glutamyl-tRNA reductase activity"/>
    <property type="evidence" value="ECO:0007669"/>
    <property type="project" value="UniProtKB-UniRule"/>
</dbReference>
<comment type="catalytic activity">
    <reaction evidence="7 8 13">
        <text>(S)-4-amino-5-oxopentanoate + tRNA(Glu) + NADP(+) = L-glutamyl-tRNA(Glu) + NADPH + H(+)</text>
        <dbReference type="Rhea" id="RHEA:12344"/>
        <dbReference type="Rhea" id="RHEA-COMP:9663"/>
        <dbReference type="Rhea" id="RHEA-COMP:9680"/>
        <dbReference type="ChEBI" id="CHEBI:15378"/>
        <dbReference type="ChEBI" id="CHEBI:57501"/>
        <dbReference type="ChEBI" id="CHEBI:57783"/>
        <dbReference type="ChEBI" id="CHEBI:58349"/>
        <dbReference type="ChEBI" id="CHEBI:78442"/>
        <dbReference type="ChEBI" id="CHEBI:78520"/>
        <dbReference type="EC" id="1.2.1.70"/>
    </reaction>
</comment>
<keyword evidence="6 8" id="KW-0627">Porphyrin biosynthesis</keyword>
<evidence type="ECO:0000256" key="9">
    <source>
        <dbReference type="PIRSR" id="PIRSR000445-1"/>
    </source>
</evidence>
<comment type="domain">
    <text evidence="8">Possesses an unusual extended V-shaped dimeric structure with each monomer consisting of three distinct domains arranged along a curved 'spinal' alpha-helix. The N-terminal catalytic domain specifically recognizes the glutamate moiety of the substrate. The second domain is the NADPH-binding domain, and the third C-terminal domain is responsible for dimerization.</text>
</comment>
<dbReference type="InterPro" id="IPR036343">
    <property type="entry name" value="GluRdtase_N_sf"/>
</dbReference>
<keyword evidence="4 8" id="KW-0521">NADP</keyword>
<dbReference type="Pfam" id="PF00745">
    <property type="entry name" value="GlutR_dimer"/>
    <property type="match status" value="1"/>
</dbReference>
<dbReference type="SUPFAM" id="SSF51735">
    <property type="entry name" value="NAD(P)-binding Rossmann-fold domains"/>
    <property type="match status" value="1"/>
</dbReference>
<feature type="binding site" evidence="8 10">
    <location>
        <begin position="51"/>
        <end position="54"/>
    </location>
    <ligand>
        <name>substrate</name>
    </ligand>
</feature>
<dbReference type="UniPathway" id="UPA00251">
    <property type="reaction ID" value="UER00316"/>
</dbReference>
<dbReference type="InterPro" id="IPR018214">
    <property type="entry name" value="GluRdtase_CS"/>
</dbReference>
<dbReference type="PROSITE" id="PS00747">
    <property type="entry name" value="GLUTR"/>
    <property type="match status" value="1"/>
</dbReference>
<feature type="site" description="Important for activity" evidence="8 12">
    <location>
        <position position="97"/>
    </location>
</feature>
<comment type="pathway">
    <text evidence="1 8 13">Porphyrin-containing compound metabolism; protoporphyrin-IX biosynthesis; 5-aminolevulinate from L-glutamyl-tRNA(Glu): step 1/2.</text>
</comment>
<feature type="binding site" evidence="8 10">
    <location>
        <position position="118"/>
    </location>
    <ligand>
        <name>substrate</name>
    </ligand>
</feature>
<dbReference type="EMBL" id="CP042435">
    <property type="protein sequence ID" value="QEC70254.1"/>
    <property type="molecule type" value="Genomic_DNA"/>
</dbReference>
<dbReference type="AlphaFoldDB" id="A0A5B8VFI8"/>
<evidence type="ECO:0000313" key="18">
    <source>
        <dbReference type="Proteomes" id="UP000321533"/>
    </source>
</evidence>
<feature type="binding site" evidence="8 10">
    <location>
        <begin position="112"/>
        <end position="114"/>
    </location>
    <ligand>
        <name>substrate</name>
    </ligand>
</feature>
<evidence type="ECO:0000259" key="16">
    <source>
        <dbReference type="Pfam" id="PF05201"/>
    </source>
</evidence>
<comment type="similarity">
    <text evidence="2 8 13">Belongs to the glutamyl-tRNA reductase family.</text>
</comment>
<dbReference type="InterPro" id="IPR015895">
    <property type="entry name" value="4pyrrol_synth_GluRdtase_N"/>
</dbReference>
<feature type="domain" description="Glutamyl-tRNA reductase N-terminal" evidence="16">
    <location>
        <begin position="10"/>
        <end position="154"/>
    </location>
</feature>
<proteinExistence type="inferred from homology"/>
<comment type="subunit">
    <text evidence="8">Homodimer.</text>
</comment>
<dbReference type="Gene3D" id="3.30.460.30">
    <property type="entry name" value="Glutamyl-tRNA reductase, N-terminal domain"/>
    <property type="match status" value="1"/>
</dbReference>
<evidence type="ECO:0000256" key="4">
    <source>
        <dbReference type="ARBA" id="ARBA00022857"/>
    </source>
</evidence>
<evidence type="ECO:0000256" key="8">
    <source>
        <dbReference type="HAMAP-Rule" id="MF_00087"/>
    </source>
</evidence>
<evidence type="ECO:0000259" key="15">
    <source>
        <dbReference type="Pfam" id="PF01488"/>
    </source>
</evidence>
<evidence type="ECO:0000256" key="7">
    <source>
        <dbReference type="ARBA" id="ARBA00047464"/>
    </source>
</evidence>
<dbReference type="InterPro" id="IPR015896">
    <property type="entry name" value="4pyrrol_synth_GluRdtase_dimer"/>
</dbReference>
<feature type="binding site" evidence="8 11">
    <location>
        <begin position="187"/>
        <end position="192"/>
    </location>
    <ligand>
        <name>NADP(+)</name>
        <dbReference type="ChEBI" id="CHEBI:58349"/>
    </ligand>
</feature>
<dbReference type="PIRSF" id="PIRSF000445">
    <property type="entry name" value="4pyrrol_synth_GluRdtase"/>
    <property type="match status" value="1"/>
</dbReference>
<comment type="function">
    <text evidence="8">Catalyzes the NADPH-dependent reduction of glutamyl-tRNA(Glu) to glutamate 1-semialdehyde (GSA).</text>
</comment>
<comment type="miscellaneous">
    <text evidence="8">During catalysis, the active site Cys acts as a nucleophile attacking the alpha-carbonyl group of tRNA-bound glutamate with the formation of a thioester intermediate between enzyme and glutamate, and the concomitant release of tRNA(Glu). The thioester intermediate is finally reduced by direct hydride transfer from NADPH, to form the product GSA.</text>
</comment>
<keyword evidence="5 8" id="KW-0560">Oxidoreductase</keyword>
<dbReference type="HAMAP" id="MF_00087">
    <property type="entry name" value="Glu_tRNA_reductase"/>
    <property type="match status" value="1"/>
</dbReference>
<dbReference type="GO" id="GO:0019353">
    <property type="term" value="P:protoporphyrinogen IX biosynthetic process from glutamate"/>
    <property type="evidence" value="ECO:0007669"/>
    <property type="project" value="TreeGrafter"/>
</dbReference>
<dbReference type="NCBIfam" id="TIGR01035">
    <property type="entry name" value="hemA"/>
    <property type="match status" value="1"/>
</dbReference>
<dbReference type="KEGG" id="pgin:FRZ67_15805"/>